<dbReference type="AlphaFoldDB" id="A0A1M4MNP6"/>
<organism evidence="1 2">
    <name type="scientific">Methanoculleus chikugoensis</name>
    <dbReference type="NCBI Taxonomy" id="118126"/>
    <lineage>
        <taxon>Archaea</taxon>
        <taxon>Methanobacteriati</taxon>
        <taxon>Methanobacteriota</taxon>
        <taxon>Stenosarchaea group</taxon>
        <taxon>Methanomicrobia</taxon>
        <taxon>Methanomicrobiales</taxon>
        <taxon>Methanomicrobiaceae</taxon>
        <taxon>Methanoculleus</taxon>
    </lineage>
</organism>
<sequence length="141" mass="16458">MVVMSEMTSIKIATEVKDRLNHLKVHPRETYSDLIARLASCVQTEQTPWYIPLIHVRIQGVVRELRRPIEISIEMDEGEYIMYNHEYRLLVVAPDLSEGLKDIIDEFEENWNDFVQQDESVLLGSAIDLRRKFLALLSEEA</sequence>
<gene>
    <name evidence="1" type="ORF">L21_2426</name>
</gene>
<evidence type="ECO:0000313" key="2">
    <source>
        <dbReference type="Proteomes" id="UP000184671"/>
    </source>
</evidence>
<dbReference type="EMBL" id="FMID01000060">
    <property type="protein sequence ID" value="SCL76493.1"/>
    <property type="molecule type" value="Genomic_DNA"/>
</dbReference>
<dbReference type="STRING" id="118126.L21_2426"/>
<dbReference type="InterPro" id="IPR055979">
    <property type="entry name" value="DUF7557"/>
</dbReference>
<proteinExistence type="predicted"/>
<dbReference type="Proteomes" id="UP000184671">
    <property type="component" value="Unassembled WGS sequence"/>
</dbReference>
<accession>A0A1M4MNP6</accession>
<evidence type="ECO:0000313" key="1">
    <source>
        <dbReference type="EMBL" id="SCL76493.1"/>
    </source>
</evidence>
<dbReference type="Pfam" id="PF24434">
    <property type="entry name" value="DUF7557"/>
    <property type="match status" value="1"/>
</dbReference>
<name>A0A1M4MNP6_9EURY</name>
<protein>
    <submittedName>
        <fullName evidence="1">Uncharacterized protein</fullName>
    </submittedName>
</protein>
<reference evidence="1 2" key="1">
    <citation type="submission" date="2016-08" db="EMBL/GenBank/DDBJ databases">
        <authorList>
            <person name="Seilhamer J.J."/>
        </authorList>
    </citation>
    <scope>NUCLEOTIDE SEQUENCE [LARGE SCALE GENOMIC DNA]</scope>
    <source>
        <strain evidence="1">L21-II-0</strain>
    </source>
</reference>